<dbReference type="Proteomes" id="UP000025227">
    <property type="component" value="Unplaced"/>
</dbReference>
<dbReference type="AlphaFoldDB" id="A0A7I4Z347"/>
<proteinExistence type="predicted"/>
<dbReference type="OrthoDB" id="410104at2759"/>
<name>A0A7I4Z347_HAECO</name>
<evidence type="ECO:0000313" key="2">
    <source>
        <dbReference type="WBParaSite" id="HCON_00176660-00001"/>
    </source>
</evidence>
<sequence>MNRYVLRSSISSAALENTMRHSEWEDLGGVRVDCRYPHHLRFADHIVLITPNIKQGERMLEKRKHAAWGAFKNIEEVKKTKDIRFRAHLSDSAFSTALTYASETWALQKQDEHAVSVTQRALEKTCSEFFYTRKRNLEFRASSSNEDQGC</sequence>
<accession>A0A7I4Z347</accession>
<protein>
    <submittedName>
        <fullName evidence="2">Reverse transcriptase domain-containing protein</fullName>
    </submittedName>
</protein>
<reference evidence="2" key="1">
    <citation type="submission" date="2020-12" db="UniProtKB">
        <authorList>
            <consortium name="WormBaseParasite"/>
        </authorList>
    </citation>
    <scope>IDENTIFICATION</scope>
    <source>
        <strain evidence="2">MHco3</strain>
    </source>
</reference>
<dbReference type="WBParaSite" id="HCON_00176660-00001">
    <property type="protein sequence ID" value="HCON_00176660-00001"/>
    <property type="gene ID" value="HCON_00176660"/>
</dbReference>
<organism evidence="1 2">
    <name type="scientific">Haemonchus contortus</name>
    <name type="common">Barber pole worm</name>
    <dbReference type="NCBI Taxonomy" id="6289"/>
    <lineage>
        <taxon>Eukaryota</taxon>
        <taxon>Metazoa</taxon>
        <taxon>Ecdysozoa</taxon>
        <taxon>Nematoda</taxon>
        <taxon>Chromadorea</taxon>
        <taxon>Rhabditida</taxon>
        <taxon>Rhabditina</taxon>
        <taxon>Rhabditomorpha</taxon>
        <taxon>Strongyloidea</taxon>
        <taxon>Trichostrongylidae</taxon>
        <taxon>Haemonchus</taxon>
    </lineage>
</organism>
<keyword evidence="1" id="KW-1185">Reference proteome</keyword>
<evidence type="ECO:0000313" key="1">
    <source>
        <dbReference type="Proteomes" id="UP000025227"/>
    </source>
</evidence>